<evidence type="ECO:0000256" key="1">
    <source>
        <dbReference type="SAM" id="MobiDB-lite"/>
    </source>
</evidence>
<protein>
    <submittedName>
        <fullName evidence="2">(apollo) hypothetical protein</fullName>
    </submittedName>
</protein>
<dbReference type="EMBL" id="CAJQZP010001364">
    <property type="protein sequence ID" value="CAG5041561.1"/>
    <property type="molecule type" value="Genomic_DNA"/>
</dbReference>
<feature type="region of interest" description="Disordered" evidence="1">
    <location>
        <begin position="1"/>
        <end position="60"/>
    </location>
</feature>
<dbReference type="AlphaFoldDB" id="A0A8S3Y0T4"/>
<organism evidence="2 3">
    <name type="scientific">Parnassius apollo</name>
    <name type="common">Apollo butterfly</name>
    <name type="synonym">Papilio apollo</name>
    <dbReference type="NCBI Taxonomy" id="110799"/>
    <lineage>
        <taxon>Eukaryota</taxon>
        <taxon>Metazoa</taxon>
        <taxon>Ecdysozoa</taxon>
        <taxon>Arthropoda</taxon>
        <taxon>Hexapoda</taxon>
        <taxon>Insecta</taxon>
        <taxon>Pterygota</taxon>
        <taxon>Neoptera</taxon>
        <taxon>Endopterygota</taxon>
        <taxon>Lepidoptera</taxon>
        <taxon>Glossata</taxon>
        <taxon>Ditrysia</taxon>
        <taxon>Papilionoidea</taxon>
        <taxon>Papilionidae</taxon>
        <taxon>Parnassiinae</taxon>
        <taxon>Parnassini</taxon>
        <taxon>Parnassius</taxon>
        <taxon>Parnassius</taxon>
    </lineage>
</organism>
<reference evidence="2" key="1">
    <citation type="submission" date="2021-04" db="EMBL/GenBank/DDBJ databases">
        <authorList>
            <person name="Tunstrom K."/>
        </authorList>
    </citation>
    <scope>NUCLEOTIDE SEQUENCE</scope>
</reference>
<comment type="caution">
    <text evidence="2">The sequence shown here is derived from an EMBL/GenBank/DDBJ whole genome shotgun (WGS) entry which is preliminary data.</text>
</comment>
<accession>A0A8S3Y0T4</accession>
<keyword evidence="3" id="KW-1185">Reference proteome</keyword>
<evidence type="ECO:0000313" key="3">
    <source>
        <dbReference type="Proteomes" id="UP000691718"/>
    </source>
</evidence>
<feature type="compositionally biased region" description="Polar residues" evidence="1">
    <location>
        <begin position="22"/>
        <end position="35"/>
    </location>
</feature>
<gene>
    <name evidence="2" type="ORF">PAPOLLO_LOCUS22191</name>
</gene>
<dbReference type="Proteomes" id="UP000691718">
    <property type="component" value="Unassembled WGS sequence"/>
</dbReference>
<sequence>MMEQSTRANEEYIGRGDCGNAQYASRKSTATSPLSPKQAESDCREGSEPNAGYLFGSQPGPLRDGLNLLTITIYLSQRLGPSSADWYALGQAIPGQGLCAPSGWRLLGQMLVCPSRI</sequence>
<proteinExistence type="predicted"/>
<evidence type="ECO:0000313" key="2">
    <source>
        <dbReference type="EMBL" id="CAG5041561.1"/>
    </source>
</evidence>
<name>A0A8S3Y0T4_PARAO</name>